<dbReference type="RefSeq" id="WP_217791366.1">
    <property type="nucleotide sequence ID" value="NZ_JAHSPG010000008.1"/>
</dbReference>
<proteinExistence type="predicted"/>
<dbReference type="EMBL" id="JAHSPG010000008">
    <property type="protein sequence ID" value="MBV4357708.1"/>
    <property type="molecule type" value="Genomic_DNA"/>
</dbReference>
<organism evidence="1 2">
    <name type="scientific">Pinibacter aurantiacus</name>
    <dbReference type="NCBI Taxonomy" id="2851599"/>
    <lineage>
        <taxon>Bacteria</taxon>
        <taxon>Pseudomonadati</taxon>
        <taxon>Bacteroidota</taxon>
        <taxon>Chitinophagia</taxon>
        <taxon>Chitinophagales</taxon>
        <taxon>Chitinophagaceae</taxon>
        <taxon>Pinibacter</taxon>
    </lineage>
</organism>
<sequence length="115" mass="12964">MVTITNYSVRQNSEGKSFVSLELTGDIELIQSSITGRFYATAKKCQIPSTFPEEVAKTIIGKQMPGRIERVECEPYEYTVKETGEVKLLTHSYTYVPDDNPINTEQKSFSKTSTI</sequence>
<protein>
    <submittedName>
        <fullName evidence="1">Uncharacterized protein</fullName>
    </submittedName>
</protein>
<dbReference type="Proteomes" id="UP000812270">
    <property type="component" value="Unassembled WGS sequence"/>
</dbReference>
<gene>
    <name evidence="1" type="ORF">KTO63_11150</name>
</gene>
<accession>A0A9E2W4P3</accession>
<keyword evidence="2" id="KW-1185">Reference proteome</keyword>
<evidence type="ECO:0000313" key="2">
    <source>
        <dbReference type="Proteomes" id="UP000812270"/>
    </source>
</evidence>
<reference evidence="1" key="1">
    <citation type="submission" date="2021-06" db="EMBL/GenBank/DDBJ databases">
        <authorList>
            <person name="Huq M.A."/>
        </authorList>
    </citation>
    <scope>NUCLEOTIDE SEQUENCE</scope>
    <source>
        <strain evidence="1">MAH-26</strain>
    </source>
</reference>
<dbReference type="AlphaFoldDB" id="A0A9E2W4P3"/>
<evidence type="ECO:0000313" key="1">
    <source>
        <dbReference type="EMBL" id="MBV4357708.1"/>
    </source>
</evidence>
<name>A0A9E2W4P3_9BACT</name>
<comment type="caution">
    <text evidence="1">The sequence shown here is derived from an EMBL/GenBank/DDBJ whole genome shotgun (WGS) entry which is preliminary data.</text>
</comment>